<dbReference type="Ensembl" id="ENSEBUT00000023954.1">
    <property type="protein sequence ID" value="ENSEBUP00000023378.1"/>
    <property type="gene ID" value="ENSEBUG00000014397.1"/>
</dbReference>
<keyword evidence="2" id="KW-0964">Secreted</keyword>
<dbReference type="GO" id="GO:0005615">
    <property type="term" value="C:extracellular space"/>
    <property type="evidence" value="ECO:0007669"/>
    <property type="project" value="TreeGrafter"/>
</dbReference>
<reference evidence="10" key="1">
    <citation type="submission" date="2025-08" db="UniProtKB">
        <authorList>
            <consortium name="Ensembl"/>
        </authorList>
    </citation>
    <scope>IDENTIFICATION</scope>
</reference>
<evidence type="ECO:0000256" key="2">
    <source>
        <dbReference type="ARBA" id="ARBA00022525"/>
    </source>
</evidence>
<evidence type="ECO:0000259" key="7">
    <source>
        <dbReference type="PROSITE" id="PS01225"/>
    </source>
</evidence>
<dbReference type="OMA" id="RLVHHGC"/>
<evidence type="ECO:0000313" key="10">
    <source>
        <dbReference type="Ensembl" id="ENSEBUP00000023378.1"/>
    </source>
</evidence>
<sequence length="308" mass="33442">MRAFMKSLMLLHVCGVQAAAQLCTSPCRCSAQPPRCPVGVQPVVDPCGCCKLCPRQLGEPCSKECVCEYGLVCITRLNLKQKGCNVRGILYEDGRDFQVGCALCSCRQGSVLCVPRCPPNVRLPSADCPFPRRVRRPGRCCAIWVCDSAPLALPPARTAKATNASHILLSGVPAHAPCGLGFSTRVSNDNPRCRLERESQVCVVRPCQAPPENILDEKAKLLPSFAFIGLEVAGCLSARAEHLRFCGGCGDGRCCTPYHTVTRSVEFRCPSGKMLKQKLMVIKSCACHSNCPDKEHIHKMIGEVIDKT</sequence>
<dbReference type="Proteomes" id="UP000694388">
    <property type="component" value="Unplaced"/>
</dbReference>
<proteinExistence type="predicted"/>
<dbReference type="PROSITE" id="PS00222">
    <property type="entry name" value="IGFBP_N_1"/>
    <property type="match status" value="1"/>
</dbReference>
<dbReference type="GO" id="GO:0008201">
    <property type="term" value="F:heparin binding"/>
    <property type="evidence" value="ECO:0007669"/>
    <property type="project" value="TreeGrafter"/>
</dbReference>
<evidence type="ECO:0000256" key="1">
    <source>
        <dbReference type="ARBA" id="ARBA00004613"/>
    </source>
</evidence>
<dbReference type="PROSITE" id="PS01208">
    <property type="entry name" value="VWFC_1"/>
    <property type="match status" value="1"/>
</dbReference>
<dbReference type="PROSITE" id="PS01185">
    <property type="entry name" value="CTCK_1"/>
    <property type="match status" value="1"/>
</dbReference>
<dbReference type="InterPro" id="IPR009030">
    <property type="entry name" value="Growth_fac_rcpt_cys_sf"/>
</dbReference>
<comment type="caution">
    <text evidence="5">Lacks conserved residue(s) required for the propagation of feature annotation.</text>
</comment>
<dbReference type="Pfam" id="PF00007">
    <property type="entry name" value="Cys_knot"/>
    <property type="match status" value="1"/>
</dbReference>
<dbReference type="GO" id="GO:0007165">
    <property type="term" value="P:signal transduction"/>
    <property type="evidence" value="ECO:0007669"/>
    <property type="project" value="InterPro"/>
</dbReference>
<dbReference type="SMART" id="SM00214">
    <property type="entry name" value="VWC"/>
    <property type="match status" value="1"/>
</dbReference>
<feature type="domain" description="CTCK" evidence="7">
    <location>
        <begin position="207"/>
        <end position="292"/>
    </location>
</feature>
<keyword evidence="3 6" id="KW-0732">Signal</keyword>
<dbReference type="GO" id="GO:0005178">
    <property type="term" value="F:integrin binding"/>
    <property type="evidence" value="ECO:0007669"/>
    <property type="project" value="TreeGrafter"/>
</dbReference>
<dbReference type="GO" id="GO:0045597">
    <property type="term" value="P:positive regulation of cell differentiation"/>
    <property type="evidence" value="ECO:0007669"/>
    <property type="project" value="TreeGrafter"/>
</dbReference>
<dbReference type="SMART" id="SM00121">
    <property type="entry name" value="IB"/>
    <property type="match status" value="1"/>
</dbReference>
<protein>
    <recommendedName>
        <fullName evidence="12">Connective tissue growth factor</fullName>
    </recommendedName>
</protein>
<dbReference type="Pfam" id="PF00219">
    <property type="entry name" value="IGFBP"/>
    <property type="match status" value="1"/>
</dbReference>
<comment type="subcellular location">
    <subcellularLocation>
        <location evidence="1">Secreted</location>
    </subcellularLocation>
</comment>
<dbReference type="GeneTree" id="ENSGT00940000155019"/>
<organism evidence="10 11">
    <name type="scientific">Eptatretus burgeri</name>
    <name type="common">Inshore hagfish</name>
    <dbReference type="NCBI Taxonomy" id="7764"/>
    <lineage>
        <taxon>Eukaryota</taxon>
        <taxon>Metazoa</taxon>
        <taxon>Chordata</taxon>
        <taxon>Craniata</taxon>
        <taxon>Vertebrata</taxon>
        <taxon>Cyclostomata</taxon>
        <taxon>Myxini</taxon>
        <taxon>Myxiniformes</taxon>
        <taxon>Myxinidae</taxon>
        <taxon>Eptatretinae</taxon>
        <taxon>Eptatretus</taxon>
    </lineage>
</organism>
<dbReference type="SMART" id="SM00041">
    <property type="entry name" value="CT"/>
    <property type="match status" value="1"/>
</dbReference>
<evidence type="ECO:0000259" key="9">
    <source>
        <dbReference type="PROSITE" id="PS51323"/>
    </source>
</evidence>
<dbReference type="Pfam" id="PF00093">
    <property type="entry name" value="VWC"/>
    <property type="match status" value="1"/>
</dbReference>
<dbReference type="PROSITE" id="PS01225">
    <property type="entry name" value="CTCK_2"/>
    <property type="match status" value="1"/>
</dbReference>
<dbReference type="GO" id="GO:0031012">
    <property type="term" value="C:extracellular matrix"/>
    <property type="evidence" value="ECO:0007669"/>
    <property type="project" value="TreeGrafter"/>
</dbReference>
<feature type="domain" description="IGFBP N-terminal" evidence="9">
    <location>
        <begin position="19"/>
        <end position="87"/>
    </location>
</feature>
<dbReference type="InterPro" id="IPR006208">
    <property type="entry name" value="Glyco_hormone_CN"/>
</dbReference>
<evidence type="ECO:0000256" key="4">
    <source>
        <dbReference type="ARBA" id="ARBA00023157"/>
    </source>
</evidence>
<accession>A0A8C4R0F5</accession>
<evidence type="ECO:0000256" key="5">
    <source>
        <dbReference type="PROSITE-ProRule" id="PRU00039"/>
    </source>
</evidence>
<dbReference type="InterPro" id="IPR043973">
    <property type="entry name" value="TSP1_CCN"/>
</dbReference>
<dbReference type="PANTHER" id="PTHR11348">
    <property type="entry name" value="CONNECTIVE TISSUE GROWTH FACTOR-RELATED"/>
    <property type="match status" value="1"/>
</dbReference>
<dbReference type="PANTHER" id="PTHR11348:SF22">
    <property type="entry name" value="CCN FAMILY MEMBER 5"/>
    <property type="match status" value="1"/>
</dbReference>
<keyword evidence="4" id="KW-1015">Disulfide bond</keyword>
<dbReference type="InterPro" id="IPR001007">
    <property type="entry name" value="VWF_dom"/>
</dbReference>
<evidence type="ECO:0000313" key="11">
    <source>
        <dbReference type="Proteomes" id="UP000694388"/>
    </source>
</evidence>
<dbReference type="InterPro" id="IPR017891">
    <property type="entry name" value="Insulin_GF-bd_Cys-rich_CS"/>
</dbReference>
<evidence type="ECO:0008006" key="12">
    <source>
        <dbReference type="Google" id="ProtNLM"/>
    </source>
</evidence>
<dbReference type="AlphaFoldDB" id="A0A8C4R0F5"/>
<name>A0A8C4R0F5_EPTBU</name>
<dbReference type="InterPro" id="IPR000867">
    <property type="entry name" value="IGFBP-like"/>
</dbReference>
<keyword evidence="11" id="KW-1185">Reference proteome</keyword>
<evidence type="ECO:0000256" key="3">
    <source>
        <dbReference type="ARBA" id="ARBA00022729"/>
    </source>
</evidence>
<evidence type="ECO:0000259" key="8">
    <source>
        <dbReference type="PROSITE" id="PS50184"/>
    </source>
</evidence>
<dbReference type="SUPFAM" id="SSF57603">
    <property type="entry name" value="FnI-like domain"/>
    <property type="match status" value="1"/>
</dbReference>
<dbReference type="InterPro" id="IPR006207">
    <property type="entry name" value="Cys_knot_C"/>
</dbReference>
<dbReference type="Pfam" id="PF19035">
    <property type="entry name" value="TSP1_CCN"/>
    <property type="match status" value="1"/>
</dbReference>
<dbReference type="InterPro" id="IPR050941">
    <property type="entry name" value="CCN"/>
</dbReference>
<evidence type="ECO:0000256" key="6">
    <source>
        <dbReference type="SAM" id="SignalP"/>
    </source>
</evidence>
<dbReference type="GO" id="GO:0007155">
    <property type="term" value="P:cell adhesion"/>
    <property type="evidence" value="ECO:0007669"/>
    <property type="project" value="TreeGrafter"/>
</dbReference>
<feature type="domain" description="VWFC" evidence="8">
    <location>
        <begin position="82"/>
        <end position="147"/>
    </location>
</feature>
<feature type="signal peptide" evidence="6">
    <location>
        <begin position="1"/>
        <end position="19"/>
    </location>
</feature>
<dbReference type="PROSITE" id="PS50184">
    <property type="entry name" value="VWFC_2"/>
    <property type="match status" value="1"/>
</dbReference>
<feature type="chain" id="PRO_5034085617" description="Connective tissue growth factor" evidence="6">
    <location>
        <begin position="20"/>
        <end position="308"/>
    </location>
</feature>
<dbReference type="SUPFAM" id="SSF57184">
    <property type="entry name" value="Growth factor receptor domain"/>
    <property type="match status" value="1"/>
</dbReference>
<dbReference type="PROSITE" id="PS51323">
    <property type="entry name" value="IGFBP_N_2"/>
    <property type="match status" value="1"/>
</dbReference>
<reference evidence="10" key="2">
    <citation type="submission" date="2025-09" db="UniProtKB">
        <authorList>
            <consortium name="Ensembl"/>
        </authorList>
    </citation>
    <scope>IDENTIFICATION</scope>
</reference>